<evidence type="ECO:0000256" key="24">
    <source>
        <dbReference type="ARBA" id="ARBA00043165"/>
    </source>
</evidence>
<dbReference type="EC" id="3.1.3.11" evidence="8"/>
<protein>
    <recommendedName>
        <fullName evidence="22">Fructose-1,6-bisphosphatase isozyme 2</fullName>
        <ecNumber evidence="8">3.1.3.11</ecNumber>
    </recommendedName>
    <alternativeName>
        <fullName evidence="19">D-fructose-1,6-bisphosphate 1-phosphohydrolase</fullName>
    </alternativeName>
    <alternativeName>
        <fullName evidence="23">D-fructose-1,6-bisphosphate 1-phosphohydrolase 2</fullName>
    </alternativeName>
    <alternativeName>
        <fullName evidence="24">Muscle FBPase</fullName>
    </alternativeName>
</protein>
<dbReference type="GO" id="GO:0006000">
    <property type="term" value="P:fructose metabolic process"/>
    <property type="evidence" value="ECO:0007669"/>
    <property type="project" value="TreeGrafter"/>
</dbReference>
<evidence type="ECO:0000256" key="9">
    <source>
        <dbReference type="ARBA" id="ARBA00022432"/>
    </source>
</evidence>
<dbReference type="PRINTS" id="PR00115">
    <property type="entry name" value="F16BPHPHTASE"/>
</dbReference>
<dbReference type="FunFam" id="3.30.540.10:FF:000005">
    <property type="entry name" value="Fructose-1,6-bisphosphatase isozyme 2"/>
    <property type="match status" value="1"/>
</dbReference>
<dbReference type="Proteomes" id="UP000001307">
    <property type="component" value="Unassembled WGS sequence"/>
</dbReference>
<comment type="pathway">
    <text evidence="6">Carbohydrate biosynthesis; gluconeogenesis.</text>
</comment>
<dbReference type="UniPathway" id="UPA00138"/>
<keyword evidence="12" id="KW-0479">Metal-binding</keyword>
<evidence type="ECO:0000256" key="13">
    <source>
        <dbReference type="ARBA" id="ARBA00022801"/>
    </source>
</evidence>
<evidence type="ECO:0000256" key="17">
    <source>
        <dbReference type="ARBA" id="ARBA00023242"/>
    </source>
</evidence>
<feature type="domain" description="Fructose-1-6-bisphosphatase class I N-terminal" evidence="26">
    <location>
        <begin position="9"/>
        <end position="193"/>
    </location>
</feature>
<dbReference type="GO" id="GO:0006002">
    <property type="term" value="P:fructose 6-phosphate metabolic process"/>
    <property type="evidence" value="ECO:0007669"/>
    <property type="project" value="TreeGrafter"/>
</dbReference>
<dbReference type="InterPro" id="IPR000146">
    <property type="entry name" value="FBPase_class-1"/>
</dbReference>
<dbReference type="GO" id="GO:0005829">
    <property type="term" value="C:cytosol"/>
    <property type="evidence" value="ECO:0007669"/>
    <property type="project" value="TreeGrafter"/>
</dbReference>
<evidence type="ECO:0000256" key="19">
    <source>
        <dbReference type="ARBA" id="ARBA00032973"/>
    </source>
</evidence>
<comment type="cofactor">
    <cofactor evidence="2">
        <name>Mg(2+)</name>
        <dbReference type="ChEBI" id="CHEBI:18420"/>
    </cofactor>
</comment>
<keyword evidence="9" id="KW-0312">Gluconeogenesis</keyword>
<keyword evidence="18 25" id="KW-0119">Carbohydrate metabolism</keyword>
<evidence type="ECO:0000259" key="26">
    <source>
        <dbReference type="Pfam" id="PF00316"/>
    </source>
</evidence>
<evidence type="ECO:0000256" key="3">
    <source>
        <dbReference type="ARBA" id="ARBA00004123"/>
    </source>
</evidence>
<evidence type="ECO:0000259" key="27">
    <source>
        <dbReference type="Pfam" id="PF18913"/>
    </source>
</evidence>
<evidence type="ECO:0000256" key="4">
    <source>
        <dbReference type="ARBA" id="ARBA00004216"/>
    </source>
</evidence>
<name>E4XH68_OIKDI</name>
<evidence type="ECO:0000256" key="12">
    <source>
        <dbReference type="ARBA" id="ARBA00022723"/>
    </source>
</evidence>
<evidence type="ECO:0000256" key="7">
    <source>
        <dbReference type="ARBA" id="ARBA00010941"/>
    </source>
</evidence>
<comment type="function">
    <text evidence="20">Catalyzes the hydrolysis of fructose 1,6-bisphosphate to fructose 6-phosphate in the presence of divalent cations and probably participates in glycogen synthesis from carbohydrate precursors, such as lactate.</text>
</comment>
<proteinExistence type="inferred from homology"/>
<dbReference type="GO" id="GO:0046872">
    <property type="term" value="F:metal ion binding"/>
    <property type="evidence" value="ECO:0007669"/>
    <property type="project" value="UniProtKB-KW"/>
</dbReference>
<dbReference type="Pfam" id="PF00316">
    <property type="entry name" value="FBPase"/>
    <property type="match status" value="1"/>
</dbReference>
<dbReference type="PROSITE" id="PS00124">
    <property type="entry name" value="FBPASE"/>
    <property type="match status" value="1"/>
</dbReference>
<keyword evidence="13 25" id="KW-0378">Hydrolase</keyword>
<dbReference type="FunFam" id="3.40.190.80:FF:000001">
    <property type="entry name" value="Fructose-1,6-bisphosphatase class 1"/>
    <property type="match status" value="1"/>
</dbReference>
<keyword evidence="17" id="KW-0539">Nucleus</keyword>
<dbReference type="HAMAP" id="MF_01855">
    <property type="entry name" value="FBPase_class1"/>
    <property type="match status" value="1"/>
</dbReference>
<dbReference type="PIRSF" id="PIRSF000904">
    <property type="entry name" value="FBPtase_SBPase"/>
    <property type="match status" value="1"/>
</dbReference>
<dbReference type="PANTHER" id="PTHR11556">
    <property type="entry name" value="FRUCTOSE-1,6-BISPHOSPHATASE-RELATED"/>
    <property type="match status" value="1"/>
</dbReference>
<dbReference type="GO" id="GO:0005634">
    <property type="term" value="C:nucleus"/>
    <property type="evidence" value="ECO:0007669"/>
    <property type="project" value="UniProtKB-SubCell"/>
</dbReference>
<evidence type="ECO:0000313" key="29">
    <source>
        <dbReference type="Proteomes" id="UP000001307"/>
    </source>
</evidence>
<keyword evidence="29" id="KW-1185">Reference proteome</keyword>
<keyword evidence="10" id="KW-0963">Cytoplasm</keyword>
<evidence type="ECO:0000256" key="16">
    <source>
        <dbReference type="ARBA" id="ARBA00022949"/>
    </source>
</evidence>
<dbReference type="InterPro" id="IPR028343">
    <property type="entry name" value="FBPtase"/>
</dbReference>
<dbReference type="GO" id="GO:0070161">
    <property type="term" value="C:anchoring junction"/>
    <property type="evidence" value="ECO:0007669"/>
    <property type="project" value="UniProtKB-SubCell"/>
</dbReference>
<comment type="subcellular location">
    <subcellularLocation>
        <location evidence="5">Cell junction</location>
    </subcellularLocation>
    <subcellularLocation>
        <location evidence="4">Cytoplasm</location>
        <location evidence="4">Myofibril</location>
        <location evidence="4">Sarcomere</location>
        <location evidence="4">Z line</location>
    </subcellularLocation>
    <subcellularLocation>
        <location evidence="3">Nucleus</location>
    </subcellularLocation>
</comment>
<dbReference type="CDD" id="cd00354">
    <property type="entry name" value="FBPase"/>
    <property type="match status" value="1"/>
</dbReference>
<evidence type="ECO:0000256" key="15">
    <source>
        <dbReference type="ARBA" id="ARBA00022842"/>
    </source>
</evidence>
<evidence type="ECO:0000256" key="2">
    <source>
        <dbReference type="ARBA" id="ARBA00001946"/>
    </source>
</evidence>
<evidence type="ECO:0000256" key="1">
    <source>
        <dbReference type="ARBA" id="ARBA00001273"/>
    </source>
</evidence>
<dbReference type="GO" id="GO:0042132">
    <property type="term" value="F:fructose 1,6-bisphosphate 1-phosphatase activity"/>
    <property type="evidence" value="ECO:0007669"/>
    <property type="project" value="UniProtKB-EC"/>
</dbReference>
<dbReference type="InParanoid" id="E4XH68"/>
<dbReference type="InterPro" id="IPR044015">
    <property type="entry name" value="FBPase_C_dom"/>
</dbReference>
<dbReference type="SUPFAM" id="SSF56655">
    <property type="entry name" value="Carbohydrate phosphatase"/>
    <property type="match status" value="1"/>
</dbReference>
<sequence>MVAMDTNMMTISRYITEQQRKSNATGEFTQLMNSLVVAIKAISSAVRIAGLNNLMGLAGQENATGDDQKKLDVLSNDLVMNMLKSSFSCCTLISEEDEHAVTIEADRAGKYIVTFDPLDGSSNIDCLVSIGTIWGIYKKETDGSISDVLVPGRKMIAAGYALYGSATVIVNSFGDAPSMFMLDPNIGEFILTEAAMTIKLNINEGYAKYWDEATKNYINSKKDPESGSPYGARYIGSMVADVHRTLVYGGIFGYPAHKKTPNGKLRFLYEAAPMAFILEKAGGMATTGNEDILDVTPKNIHYRVPIWLGSPEDVKELLACCKADPNHIQYAK</sequence>
<dbReference type="PANTHER" id="PTHR11556:SF1">
    <property type="entry name" value="FRUCTOSE-BISPHOSPHATASE"/>
    <property type="match status" value="1"/>
</dbReference>
<evidence type="ECO:0000256" key="21">
    <source>
        <dbReference type="ARBA" id="ARBA00038670"/>
    </source>
</evidence>
<dbReference type="GO" id="GO:0005986">
    <property type="term" value="P:sucrose biosynthetic process"/>
    <property type="evidence" value="ECO:0007669"/>
    <property type="project" value="TreeGrafter"/>
</dbReference>
<keyword evidence="11" id="KW-0597">Phosphoprotein</keyword>
<dbReference type="GO" id="GO:0006094">
    <property type="term" value="P:gluconeogenesis"/>
    <property type="evidence" value="ECO:0007669"/>
    <property type="project" value="UniProtKB-UniPathway"/>
</dbReference>
<dbReference type="Pfam" id="PF18913">
    <property type="entry name" value="FBPase_C"/>
    <property type="match status" value="1"/>
</dbReference>
<evidence type="ECO:0000256" key="23">
    <source>
        <dbReference type="ARBA" id="ARBA00042757"/>
    </source>
</evidence>
<dbReference type="AlphaFoldDB" id="E4XH68"/>
<dbReference type="PIRSF" id="PIRSF500210">
    <property type="entry name" value="FBPtase"/>
    <property type="match status" value="1"/>
</dbReference>
<evidence type="ECO:0000256" key="20">
    <source>
        <dbReference type="ARBA" id="ARBA00037516"/>
    </source>
</evidence>
<evidence type="ECO:0000313" key="28">
    <source>
        <dbReference type="EMBL" id="CBY10016.1"/>
    </source>
</evidence>
<feature type="domain" description="Fructose-1-6-bisphosphatase class 1 C-terminal" evidence="27">
    <location>
        <begin position="201"/>
        <end position="321"/>
    </location>
</feature>
<dbReference type="OrthoDB" id="10256725at2759"/>
<dbReference type="EMBL" id="FN653050">
    <property type="protein sequence ID" value="CBY10016.1"/>
    <property type="molecule type" value="Genomic_DNA"/>
</dbReference>
<evidence type="ECO:0000256" key="22">
    <source>
        <dbReference type="ARBA" id="ARBA00040321"/>
    </source>
</evidence>
<dbReference type="Gene3D" id="3.30.540.10">
    <property type="entry name" value="Fructose-1,6-Bisphosphatase, subunit A, domain 1"/>
    <property type="match status" value="1"/>
</dbReference>
<dbReference type="GO" id="GO:0030018">
    <property type="term" value="C:Z disc"/>
    <property type="evidence" value="ECO:0007669"/>
    <property type="project" value="UniProtKB-SubCell"/>
</dbReference>
<comment type="similarity">
    <text evidence="7 25">Belongs to the FBPase class 1 family.</text>
</comment>
<dbReference type="GO" id="GO:0030388">
    <property type="term" value="P:fructose 1,6-bisphosphate metabolic process"/>
    <property type="evidence" value="ECO:0007669"/>
    <property type="project" value="TreeGrafter"/>
</dbReference>
<evidence type="ECO:0000256" key="25">
    <source>
        <dbReference type="RuleBase" id="RU000508"/>
    </source>
</evidence>
<reference evidence="28" key="1">
    <citation type="journal article" date="2010" name="Science">
        <title>Plasticity of animal genome architecture unmasked by rapid evolution of a pelagic tunicate.</title>
        <authorList>
            <person name="Denoeud F."/>
            <person name="Henriet S."/>
            <person name="Mungpakdee S."/>
            <person name="Aury J.M."/>
            <person name="Da Silva C."/>
            <person name="Brinkmann H."/>
            <person name="Mikhaleva J."/>
            <person name="Olsen L.C."/>
            <person name="Jubin C."/>
            <person name="Canestro C."/>
            <person name="Bouquet J.M."/>
            <person name="Danks G."/>
            <person name="Poulain J."/>
            <person name="Campsteijn C."/>
            <person name="Adamski M."/>
            <person name="Cross I."/>
            <person name="Yadetie F."/>
            <person name="Muffato M."/>
            <person name="Louis A."/>
            <person name="Butcher S."/>
            <person name="Tsagkogeorga G."/>
            <person name="Konrad A."/>
            <person name="Singh S."/>
            <person name="Jensen M.F."/>
            <person name="Cong E.H."/>
            <person name="Eikeseth-Otteraa H."/>
            <person name="Noel B."/>
            <person name="Anthouard V."/>
            <person name="Porcel B.M."/>
            <person name="Kachouri-Lafond R."/>
            <person name="Nishino A."/>
            <person name="Ugolini M."/>
            <person name="Chourrout P."/>
            <person name="Nishida H."/>
            <person name="Aasland R."/>
            <person name="Huzurbazar S."/>
            <person name="Westhof E."/>
            <person name="Delsuc F."/>
            <person name="Lehrach H."/>
            <person name="Reinhardt R."/>
            <person name="Weissenbach J."/>
            <person name="Roy S.W."/>
            <person name="Artiguenave F."/>
            <person name="Postlethwait J.H."/>
            <person name="Manak J.R."/>
            <person name="Thompson E.M."/>
            <person name="Jaillon O."/>
            <person name="Du Pasquier L."/>
            <person name="Boudinot P."/>
            <person name="Liberles D.A."/>
            <person name="Volff J.N."/>
            <person name="Philippe H."/>
            <person name="Lenhard B."/>
            <person name="Roest Crollius H."/>
            <person name="Wincker P."/>
            <person name="Chourrout D."/>
        </authorList>
    </citation>
    <scope>NUCLEOTIDE SEQUENCE [LARGE SCALE GENOMIC DNA]</scope>
</reference>
<comment type="catalytic activity">
    <reaction evidence="1">
        <text>beta-D-fructose 1,6-bisphosphate + H2O = beta-D-fructose 6-phosphate + phosphate</text>
        <dbReference type="Rhea" id="RHEA:11064"/>
        <dbReference type="ChEBI" id="CHEBI:15377"/>
        <dbReference type="ChEBI" id="CHEBI:32966"/>
        <dbReference type="ChEBI" id="CHEBI:43474"/>
        <dbReference type="ChEBI" id="CHEBI:57634"/>
        <dbReference type="EC" id="3.1.3.11"/>
    </reaction>
</comment>
<gene>
    <name evidence="28" type="ORF">GSOID_T00010838001</name>
</gene>
<comment type="subunit">
    <text evidence="21">Homotetramer. Interacts with ALDOA; the interaction blocks inhibition by physiological concentrations of AMP and reduces inhibition by Ca(2+). Interacts with alpha-actinin and F-actin.</text>
</comment>
<evidence type="ECO:0000256" key="18">
    <source>
        <dbReference type="ARBA" id="ARBA00023277"/>
    </source>
</evidence>
<keyword evidence="16" id="KW-0965">Cell junction</keyword>
<evidence type="ECO:0000256" key="6">
    <source>
        <dbReference type="ARBA" id="ARBA00004742"/>
    </source>
</evidence>
<keyword evidence="14" id="KW-0106">Calcium</keyword>
<evidence type="ECO:0000256" key="5">
    <source>
        <dbReference type="ARBA" id="ARBA00004282"/>
    </source>
</evidence>
<organism evidence="28">
    <name type="scientific">Oikopleura dioica</name>
    <name type="common">Tunicate</name>
    <dbReference type="NCBI Taxonomy" id="34765"/>
    <lineage>
        <taxon>Eukaryota</taxon>
        <taxon>Metazoa</taxon>
        <taxon>Chordata</taxon>
        <taxon>Tunicata</taxon>
        <taxon>Appendicularia</taxon>
        <taxon>Copelata</taxon>
        <taxon>Oikopleuridae</taxon>
        <taxon>Oikopleura</taxon>
    </lineage>
</organism>
<accession>E4XH68</accession>
<keyword evidence="15" id="KW-0460">Magnesium</keyword>
<dbReference type="Gene3D" id="3.40.190.80">
    <property type="match status" value="1"/>
</dbReference>
<evidence type="ECO:0000256" key="8">
    <source>
        <dbReference type="ARBA" id="ARBA00013093"/>
    </source>
</evidence>
<evidence type="ECO:0000256" key="10">
    <source>
        <dbReference type="ARBA" id="ARBA00022490"/>
    </source>
</evidence>
<dbReference type="InterPro" id="IPR033391">
    <property type="entry name" value="FBPase_N"/>
</dbReference>
<evidence type="ECO:0000256" key="11">
    <source>
        <dbReference type="ARBA" id="ARBA00022553"/>
    </source>
</evidence>
<evidence type="ECO:0000256" key="14">
    <source>
        <dbReference type="ARBA" id="ARBA00022837"/>
    </source>
</evidence>
<dbReference type="InterPro" id="IPR020548">
    <property type="entry name" value="Fructose_bisphosphatase_AS"/>
</dbReference>